<organism evidence="2 3">
    <name type="scientific">Candidatus Methanodesulfokora washburnensis</name>
    <dbReference type="NCBI Taxonomy" id="2478471"/>
    <lineage>
        <taxon>Archaea</taxon>
        <taxon>Thermoproteota</taxon>
        <taxon>Candidatus Korarchaeia</taxon>
        <taxon>Candidatus Korarchaeia incertae sedis</taxon>
        <taxon>Candidatus Methanodesulfokora</taxon>
    </lineage>
</organism>
<dbReference type="Proteomes" id="UP000277582">
    <property type="component" value="Unassembled WGS sequence"/>
</dbReference>
<feature type="domain" description="NurA" evidence="1">
    <location>
        <begin position="57"/>
        <end position="367"/>
    </location>
</feature>
<evidence type="ECO:0000259" key="1">
    <source>
        <dbReference type="SMART" id="SM00933"/>
    </source>
</evidence>
<dbReference type="OrthoDB" id="33831at2157"/>
<dbReference type="InterPro" id="IPR018977">
    <property type="entry name" value="NurA_domain"/>
</dbReference>
<name>A0A3R9PGQ0_9CREN</name>
<dbReference type="AlphaFoldDB" id="A0A3R9PGQ0"/>
<dbReference type="SMART" id="SM00933">
    <property type="entry name" value="NurA"/>
    <property type="match status" value="1"/>
</dbReference>
<reference evidence="2 3" key="1">
    <citation type="submission" date="2018-10" db="EMBL/GenBank/DDBJ databases">
        <title>Co-occurring genomic capacity for anaerobic methane metabolism and dissimilatory sulfite reduction discovered in the Korarchaeota.</title>
        <authorList>
            <person name="Mckay L.J."/>
            <person name="Dlakic M."/>
            <person name="Fields M.W."/>
            <person name="Delmont T.O."/>
            <person name="Eren A.M."/>
            <person name="Jay Z.J."/>
            <person name="Klingelsmith K.B."/>
            <person name="Rusch D.B."/>
            <person name="Inskeep W.P."/>
        </authorList>
    </citation>
    <scope>NUCLEOTIDE SEQUENCE [LARGE SCALE GENOMIC DNA]</scope>
    <source>
        <strain evidence="2 3">MDKW</strain>
    </source>
</reference>
<comment type="caution">
    <text evidence="2">The sequence shown here is derived from an EMBL/GenBank/DDBJ whole genome shotgun (WGS) entry which is preliminary data.</text>
</comment>
<protein>
    <submittedName>
        <fullName evidence="2">DNA double-strand break repair nuclease NurA</fullName>
    </submittedName>
</protein>
<dbReference type="RefSeq" id="WP_125670990.1">
    <property type="nucleotide sequence ID" value="NZ_RCOS01000066.1"/>
</dbReference>
<sequence>MSRSEFLMFQDIMEEALRVRDIILRFIDTESRVPIEEKWVRCHPSIRSSEEIIEKYNRITGCDGGSNSFPLGPGDVVFAISAATSTLSNDGIQKERIYQMGWLERFKLDERISAMRSSLEMKHLMRNLKRGSKLLLMDGSLYSILEESSRFVGFLSRRKSEGTKFDFLPAEFILDVVERLRDELGSEVEKERVFTGDPESRKMREKIVEEIVDRYLEVGSERGRYDSLLLSLMERVENLMTMRRLLDLSSSAGATLVAISKRSSGREVFRTKMPDMTIIDMRTREEGYTRPEYQELRASPYFETIWNSPYTITVSYMRLERGSNPLRVEILGARDESFLRDIMEDLRGISVRGYPYPLLMSHMLARIGDKDIKGIRELIRGYLHGGREMLNE</sequence>
<keyword evidence="3" id="KW-1185">Reference proteome</keyword>
<dbReference type="EMBL" id="RCOS01000066">
    <property type="protein sequence ID" value="RSN75952.1"/>
    <property type="molecule type" value="Genomic_DNA"/>
</dbReference>
<accession>A0A3R9PGQ0</accession>
<evidence type="ECO:0000313" key="2">
    <source>
        <dbReference type="EMBL" id="RSN75952.1"/>
    </source>
</evidence>
<evidence type="ECO:0000313" key="3">
    <source>
        <dbReference type="Proteomes" id="UP000277582"/>
    </source>
</evidence>
<proteinExistence type="predicted"/>
<dbReference type="Pfam" id="PF09376">
    <property type="entry name" value="NurA"/>
    <property type="match status" value="1"/>
</dbReference>
<gene>
    <name evidence="2" type="ORF">D6D85_05300</name>
</gene>